<evidence type="ECO:0008006" key="5">
    <source>
        <dbReference type="Google" id="ProtNLM"/>
    </source>
</evidence>
<keyword evidence="4" id="KW-1185">Reference proteome</keyword>
<feature type="compositionally biased region" description="Polar residues" evidence="1">
    <location>
        <begin position="163"/>
        <end position="213"/>
    </location>
</feature>
<evidence type="ECO:0000256" key="1">
    <source>
        <dbReference type="SAM" id="MobiDB-lite"/>
    </source>
</evidence>
<feature type="region of interest" description="Disordered" evidence="1">
    <location>
        <begin position="47"/>
        <end position="91"/>
    </location>
</feature>
<organism evidence="3 4">
    <name type="scientific">Anisodus tanguticus</name>
    <dbReference type="NCBI Taxonomy" id="243964"/>
    <lineage>
        <taxon>Eukaryota</taxon>
        <taxon>Viridiplantae</taxon>
        <taxon>Streptophyta</taxon>
        <taxon>Embryophyta</taxon>
        <taxon>Tracheophyta</taxon>
        <taxon>Spermatophyta</taxon>
        <taxon>Magnoliopsida</taxon>
        <taxon>eudicotyledons</taxon>
        <taxon>Gunneridae</taxon>
        <taxon>Pentapetalae</taxon>
        <taxon>asterids</taxon>
        <taxon>lamiids</taxon>
        <taxon>Solanales</taxon>
        <taxon>Solanaceae</taxon>
        <taxon>Solanoideae</taxon>
        <taxon>Hyoscyameae</taxon>
        <taxon>Anisodus</taxon>
    </lineage>
</organism>
<keyword evidence="2" id="KW-0812">Transmembrane</keyword>
<keyword evidence="2" id="KW-1133">Transmembrane helix</keyword>
<sequence length="529" mass="58125">MLWSRLPSQQQRDGKENRDILGVFRVLVVAAMGCLFGCFRINDGSLPPPPKEPVVSRNRSPLSSLFNSEETGEDNDLHETKMANQDTGTPKSELVTKELRDQAKFLKACGTLPETPAEIRKGLAKCKDLSASTEDVEPLKFKSWLSGVAVEKLNLDLLPDHPSTPSKSNGLEKQSGSLAHTSSSCMTDGQNGQSLSKNSIHGSGSSNTPTSIEVNANQSHRDTASEITPTSAPSSQYMNKVVRFDCESDMSAVSSKSTSSENSKQVEFSGNYYALKNSPYPTPLKLSDEMQTPGTVFPTYLDNVANGKTARIRSQYVYPVLNPVDRASQFKELKELSDEDSYSIEDSRSRLWSSNMTESGERPNEASFLSELGMSGLRDASADKDSKVEASLSSWLKPSSINQDEGKQHGSSVYGDNVHYGRTPGDRPILGLVAAHWKDDENSRISPKWWDGNGIPNSTNKYKEDQKVNWHATPFEERLEKALSQESCIPQRKQLSGTTPFAFNDMEESDTALSSALIISAKTHFSSIN</sequence>
<proteinExistence type="predicted"/>
<comment type="caution">
    <text evidence="3">The sequence shown here is derived from an EMBL/GenBank/DDBJ whole genome shotgun (WGS) entry which is preliminary data.</text>
</comment>
<dbReference type="AlphaFoldDB" id="A0AAE1QYW3"/>
<feature type="compositionally biased region" description="Polar residues" evidence="1">
    <location>
        <begin position="57"/>
        <end position="69"/>
    </location>
</feature>
<dbReference type="InterPro" id="IPR039300">
    <property type="entry name" value="JASON"/>
</dbReference>
<feature type="region of interest" description="Disordered" evidence="1">
    <location>
        <begin position="347"/>
        <end position="366"/>
    </location>
</feature>
<evidence type="ECO:0000313" key="4">
    <source>
        <dbReference type="Proteomes" id="UP001291623"/>
    </source>
</evidence>
<protein>
    <recommendedName>
        <fullName evidence="5">Protein JASON-like</fullName>
    </recommendedName>
</protein>
<evidence type="ECO:0000313" key="3">
    <source>
        <dbReference type="EMBL" id="KAK4341793.1"/>
    </source>
</evidence>
<dbReference type="Proteomes" id="UP001291623">
    <property type="component" value="Unassembled WGS sequence"/>
</dbReference>
<feature type="region of interest" description="Disordered" evidence="1">
    <location>
        <begin position="160"/>
        <end position="213"/>
    </location>
</feature>
<dbReference type="PANTHER" id="PTHR33318:SF7">
    <property type="entry name" value="PROTEIN JASON"/>
    <property type="match status" value="1"/>
</dbReference>
<reference evidence="3" key="1">
    <citation type="submission" date="2023-12" db="EMBL/GenBank/DDBJ databases">
        <title>Genome assembly of Anisodus tanguticus.</title>
        <authorList>
            <person name="Wang Y.-J."/>
        </authorList>
    </citation>
    <scope>NUCLEOTIDE SEQUENCE</scope>
    <source>
        <strain evidence="3">KB-2021</strain>
        <tissue evidence="3">Leaf</tissue>
    </source>
</reference>
<evidence type="ECO:0000256" key="2">
    <source>
        <dbReference type="SAM" id="Phobius"/>
    </source>
</evidence>
<name>A0AAE1QYW3_9SOLA</name>
<accession>A0AAE1QYW3</accession>
<dbReference type="EMBL" id="JAVYJV010000021">
    <property type="protein sequence ID" value="KAK4341793.1"/>
    <property type="molecule type" value="Genomic_DNA"/>
</dbReference>
<gene>
    <name evidence="3" type="ORF">RND71_037609</name>
</gene>
<dbReference type="GO" id="GO:0007142">
    <property type="term" value="P:male meiosis II"/>
    <property type="evidence" value="ECO:0007669"/>
    <property type="project" value="InterPro"/>
</dbReference>
<dbReference type="PANTHER" id="PTHR33318">
    <property type="entry name" value="ASPARTYL/GLUTAMYL-TRNA(ASN/GLN) AMIDOTRANSFERASE SUBUNIT"/>
    <property type="match status" value="1"/>
</dbReference>
<feature type="transmembrane region" description="Helical" evidence="2">
    <location>
        <begin position="20"/>
        <end position="42"/>
    </location>
</feature>
<keyword evidence="2" id="KW-0472">Membrane</keyword>